<dbReference type="SUPFAM" id="SSF50156">
    <property type="entry name" value="PDZ domain-like"/>
    <property type="match status" value="1"/>
</dbReference>
<feature type="domain" description="PDZ" evidence="12">
    <location>
        <begin position="140"/>
        <end position="241"/>
    </location>
</feature>
<keyword evidence="14" id="KW-1185">Reference proteome</keyword>
<evidence type="ECO:0000256" key="7">
    <source>
        <dbReference type="ARBA" id="ARBA00022833"/>
    </source>
</evidence>
<evidence type="ECO:0000256" key="8">
    <source>
        <dbReference type="ARBA" id="ARBA00022989"/>
    </source>
</evidence>
<evidence type="ECO:0000256" key="5">
    <source>
        <dbReference type="ARBA" id="ARBA00022692"/>
    </source>
</evidence>
<keyword evidence="10 11" id="KW-0472">Membrane</keyword>
<keyword evidence="6" id="KW-0378">Hydrolase</keyword>
<evidence type="ECO:0000256" key="1">
    <source>
        <dbReference type="ARBA" id="ARBA00001947"/>
    </source>
</evidence>
<evidence type="ECO:0000313" key="14">
    <source>
        <dbReference type="Proteomes" id="UP000183530"/>
    </source>
</evidence>
<dbReference type="InterPro" id="IPR001478">
    <property type="entry name" value="PDZ"/>
</dbReference>
<keyword evidence="5 11" id="KW-0812">Transmembrane</keyword>
<evidence type="ECO:0000313" key="13">
    <source>
        <dbReference type="EMBL" id="APF40349.1"/>
    </source>
</evidence>
<dbReference type="STRING" id="556325.BHE16_04200"/>
<dbReference type="AlphaFoldDB" id="A0A1L2ZMI7"/>
<evidence type="ECO:0000256" key="10">
    <source>
        <dbReference type="ARBA" id="ARBA00023136"/>
    </source>
</evidence>
<keyword evidence="4 13" id="KW-0645">Protease</keyword>
<reference evidence="13 14" key="1">
    <citation type="submission" date="2016-11" db="EMBL/GenBank/DDBJ databases">
        <title>Genome sequencing of Zhihengliuella aestuarii B18 antagonistic to Plasmodiophora brassicae.</title>
        <authorList>
            <person name="Luo Y."/>
        </authorList>
    </citation>
    <scope>NUCLEOTIDE SEQUENCE [LARGE SCALE GENOMIC DNA]</scope>
    <source>
        <strain evidence="13 14">B18</strain>
    </source>
</reference>
<name>A0A1L2ZMI7_9MICC</name>
<dbReference type="CDD" id="cd06163">
    <property type="entry name" value="S2P-M50_PDZ_RseP-like"/>
    <property type="match status" value="1"/>
</dbReference>
<dbReference type="InterPro" id="IPR004387">
    <property type="entry name" value="Pept_M50_Zn"/>
</dbReference>
<keyword evidence="7" id="KW-0862">Zinc</keyword>
<dbReference type="Proteomes" id="UP000183530">
    <property type="component" value="Chromosome"/>
</dbReference>
<accession>A0A1L2ZMI7</accession>
<sequence>MTVLLFILGVLVIAIGVAVSIALHEVGHLVPAKIFGVRVPQYMIGFGPTIWSRKKGETEYGFKAIPLGGYIAMVGMYPPARDGSVRKASTGLFQQLADDARKAEAERVQPGDENRMFYKLPVWKRIIIMLGGPFMNLFLGFFFIAIVVTGFGTVQSTTTVSEVYKCVVTHAEQQKRQAAGDSSECLPADPAAPAYVAGLRPGDVITSFNGVSVGERDWNTLTSLIRPAAGQSVPITYVRDGVSHETTIKPLLTERPAVDINGRAITNADGSYQTVNVGFVGMGSQTKMMTLPITEVPALVGQNVSAVAGIVLDLPARLVAVAKAAFSTEPRDPNGPMSVVGVGRLAGEISAMEEIPLKDRVATLLSLVGSLNIALFVFNLIPLLPLDGGHILGALWEGIRRFFAKLFKRKDPGPVDIAKLLPLTYVVAIALFAMGGLLIYADIVKPISLF</sequence>
<dbReference type="KEGG" id="nae:BHE16_04200"/>
<dbReference type="SMART" id="SM00228">
    <property type="entry name" value="PDZ"/>
    <property type="match status" value="1"/>
</dbReference>
<dbReference type="PANTHER" id="PTHR42837:SF2">
    <property type="entry name" value="MEMBRANE METALLOPROTEASE ARASP2, CHLOROPLASTIC-RELATED"/>
    <property type="match status" value="1"/>
</dbReference>
<evidence type="ECO:0000256" key="11">
    <source>
        <dbReference type="SAM" id="Phobius"/>
    </source>
</evidence>
<dbReference type="InterPro" id="IPR036034">
    <property type="entry name" value="PDZ_sf"/>
</dbReference>
<dbReference type="RefSeq" id="WP_071893830.1">
    <property type="nucleotide sequence ID" value="NZ_CP018135.1"/>
</dbReference>
<dbReference type="InterPro" id="IPR008915">
    <property type="entry name" value="Peptidase_M50"/>
</dbReference>
<evidence type="ECO:0000256" key="9">
    <source>
        <dbReference type="ARBA" id="ARBA00023049"/>
    </source>
</evidence>
<evidence type="ECO:0000259" key="12">
    <source>
        <dbReference type="SMART" id="SM00228"/>
    </source>
</evidence>
<evidence type="ECO:0000256" key="2">
    <source>
        <dbReference type="ARBA" id="ARBA00004141"/>
    </source>
</evidence>
<evidence type="ECO:0000256" key="4">
    <source>
        <dbReference type="ARBA" id="ARBA00022670"/>
    </source>
</evidence>
<organism evidence="13 14">
    <name type="scientific">Neomicrococcus aestuarii</name>
    <dbReference type="NCBI Taxonomy" id="556325"/>
    <lineage>
        <taxon>Bacteria</taxon>
        <taxon>Bacillati</taxon>
        <taxon>Actinomycetota</taxon>
        <taxon>Actinomycetes</taxon>
        <taxon>Micrococcales</taxon>
        <taxon>Micrococcaceae</taxon>
        <taxon>Neomicrococcus</taxon>
    </lineage>
</organism>
<feature type="transmembrane region" description="Helical" evidence="11">
    <location>
        <begin position="361"/>
        <end position="381"/>
    </location>
</feature>
<dbReference type="Pfam" id="PF02163">
    <property type="entry name" value="Peptidase_M50"/>
    <property type="match status" value="1"/>
</dbReference>
<dbReference type="OrthoDB" id="9782003at2"/>
<feature type="transmembrane region" description="Helical" evidence="11">
    <location>
        <begin position="126"/>
        <end position="148"/>
    </location>
</feature>
<keyword evidence="9 13" id="KW-0482">Metalloprotease</keyword>
<evidence type="ECO:0000256" key="6">
    <source>
        <dbReference type="ARBA" id="ARBA00022801"/>
    </source>
</evidence>
<comment type="cofactor">
    <cofactor evidence="1">
        <name>Zn(2+)</name>
        <dbReference type="ChEBI" id="CHEBI:29105"/>
    </cofactor>
</comment>
<comment type="similarity">
    <text evidence="3">Belongs to the peptidase M50B family.</text>
</comment>
<evidence type="ECO:0000256" key="3">
    <source>
        <dbReference type="ARBA" id="ARBA00007931"/>
    </source>
</evidence>
<dbReference type="GO" id="GO:0004222">
    <property type="term" value="F:metalloendopeptidase activity"/>
    <property type="evidence" value="ECO:0007669"/>
    <property type="project" value="InterPro"/>
</dbReference>
<dbReference type="PANTHER" id="PTHR42837">
    <property type="entry name" value="REGULATOR OF SIGMA-E PROTEASE RSEP"/>
    <property type="match status" value="1"/>
</dbReference>
<feature type="transmembrane region" description="Helical" evidence="11">
    <location>
        <begin position="420"/>
        <end position="441"/>
    </location>
</feature>
<proteinExistence type="inferred from homology"/>
<dbReference type="InterPro" id="IPR041489">
    <property type="entry name" value="PDZ_6"/>
</dbReference>
<comment type="subcellular location">
    <subcellularLocation>
        <location evidence="2">Membrane</location>
        <topology evidence="2">Multi-pass membrane protein</topology>
    </subcellularLocation>
</comment>
<keyword evidence="8 11" id="KW-1133">Transmembrane helix</keyword>
<dbReference type="Pfam" id="PF17820">
    <property type="entry name" value="PDZ_6"/>
    <property type="match status" value="1"/>
</dbReference>
<dbReference type="GO" id="GO:0006508">
    <property type="term" value="P:proteolysis"/>
    <property type="evidence" value="ECO:0007669"/>
    <property type="project" value="UniProtKB-KW"/>
</dbReference>
<dbReference type="Gene3D" id="2.30.42.10">
    <property type="match status" value="1"/>
</dbReference>
<protein>
    <submittedName>
        <fullName evidence="13">Zinc metalloprotease</fullName>
    </submittedName>
</protein>
<dbReference type="GO" id="GO:0016020">
    <property type="term" value="C:membrane"/>
    <property type="evidence" value="ECO:0007669"/>
    <property type="project" value="UniProtKB-SubCell"/>
</dbReference>
<gene>
    <name evidence="13" type="ORF">BHE16_04200</name>
</gene>
<dbReference type="EMBL" id="CP018135">
    <property type="protein sequence ID" value="APF40349.1"/>
    <property type="molecule type" value="Genomic_DNA"/>
</dbReference>